<keyword evidence="3" id="KW-0540">Nuclease</keyword>
<keyword evidence="5" id="KW-0227">DNA damage</keyword>
<dbReference type="GO" id="GO:0004519">
    <property type="term" value="F:endonuclease activity"/>
    <property type="evidence" value="ECO:0007669"/>
    <property type="project" value="UniProtKB-KW"/>
</dbReference>
<comment type="caution">
    <text evidence="10">The sequence shown here is derived from an EMBL/GenBank/DDBJ whole genome shotgun (WGS) entry which is preliminary data.</text>
</comment>
<dbReference type="EMBL" id="JBHRZH010000005">
    <property type="protein sequence ID" value="MFC3760386.1"/>
    <property type="molecule type" value="Genomic_DNA"/>
</dbReference>
<dbReference type="InterPro" id="IPR036691">
    <property type="entry name" value="Endo/exonu/phosph_ase_sf"/>
</dbReference>
<evidence type="ECO:0000256" key="7">
    <source>
        <dbReference type="ARBA" id="ARBA00022842"/>
    </source>
</evidence>
<evidence type="ECO:0000259" key="9">
    <source>
        <dbReference type="Pfam" id="PF03372"/>
    </source>
</evidence>
<keyword evidence="6" id="KW-0378">Hydrolase</keyword>
<dbReference type="Proteomes" id="UP001595699">
    <property type="component" value="Unassembled WGS sequence"/>
</dbReference>
<evidence type="ECO:0000256" key="3">
    <source>
        <dbReference type="ARBA" id="ARBA00022722"/>
    </source>
</evidence>
<gene>
    <name evidence="10" type="ORF">ACFOUW_06025</name>
</gene>
<evidence type="ECO:0000313" key="11">
    <source>
        <dbReference type="Proteomes" id="UP001595699"/>
    </source>
</evidence>
<evidence type="ECO:0000256" key="2">
    <source>
        <dbReference type="ARBA" id="ARBA00001946"/>
    </source>
</evidence>
<keyword evidence="10" id="KW-0255">Endonuclease</keyword>
<keyword evidence="8" id="KW-0234">DNA repair</keyword>
<dbReference type="InterPro" id="IPR005135">
    <property type="entry name" value="Endo/exonuclease/phosphatase"/>
</dbReference>
<keyword evidence="11" id="KW-1185">Reference proteome</keyword>
<reference evidence="11" key="1">
    <citation type="journal article" date="2019" name="Int. J. Syst. Evol. Microbiol.">
        <title>The Global Catalogue of Microorganisms (GCM) 10K type strain sequencing project: providing services to taxonomists for standard genome sequencing and annotation.</title>
        <authorList>
            <consortium name="The Broad Institute Genomics Platform"/>
            <consortium name="The Broad Institute Genome Sequencing Center for Infectious Disease"/>
            <person name="Wu L."/>
            <person name="Ma J."/>
        </authorList>
    </citation>
    <scope>NUCLEOTIDE SEQUENCE [LARGE SCALE GENOMIC DNA]</scope>
    <source>
        <strain evidence="11">CGMCC 4.7241</strain>
    </source>
</reference>
<evidence type="ECO:0000256" key="4">
    <source>
        <dbReference type="ARBA" id="ARBA00022723"/>
    </source>
</evidence>
<evidence type="ECO:0000313" key="10">
    <source>
        <dbReference type="EMBL" id="MFC3760386.1"/>
    </source>
</evidence>
<dbReference type="PANTHER" id="PTHR15822">
    <property type="entry name" value="TRAF AND TNF RECEPTOR-ASSOCIATED PROTEIN"/>
    <property type="match status" value="1"/>
</dbReference>
<comment type="cofactor">
    <cofactor evidence="1">
        <name>Mn(2+)</name>
        <dbReference type="ChEBI" id="CHEBI:29035"/>
    </cofactor>
</comment>
<dbReference type="InterPro" id="IPR051547">
    <property type="entry name" value="TDP2-like"/>
</dbReference>
<dbReference type="Gene3D" id="3.60.10.10">
    <property type="entry name" value="Endonuclease/exonuclease/phosphatase"/>
    <property type="match status" value="1"/>
</dbReference>
<dbReference type="Pfam" id="PF03372">
    <property type="entry name" value="Exo_endo_phos"/>
    <property type="match status" value="1"/>
</dbReference>
<dbReference type="RefSeq" id="WP_205122564.1">
    <property type="nucleotide sequence ID" value="NZ_JAFBCM010000001.1"/>
</dbReference>
<accession>A0ABV7Y6Y4</accession>
<sequence>MGSLTVGTFNVWRSGEPWRYALDRGIVRGAIPGSAAVTMRPERGVWSRRLPLIADALRKAEFDIVGLQEVLDEDGGEPAGDALASRLGMSHAGEPDSQLAVLTPHRIRSWTTVSLSSTEAREEAKRGYGAARILHAVVATPGGDTNVVVAHWSPRSAAARIGAARALVDYLAGLPLERLVVVGDLNTVDRGTPELAILSQGARPLVDAWAAIHPDRPGPTMPSHDSVVRLDYVFLSRDLAPVEARLFGGAPDCDGFYPSDHLGVRATAELT</sequence>
<feature type="domain" description="Endonuclease/exonuclease/phosphatase" evidence="9">
    <location>
        <begin position="8"/>
        <end position="261"/>
    </location>
</feature>
<keyword evidence="7" id="KW-0460">Magnesium</keyword>
<keyword evidence="4" id="KW-0479">Metal-binding</keyword>
<evidence type="ECO:0000256" key="1">
    <source>
        <dbReference type="ARBA" id="ARBA00001936"/>
    </source>
</evidence>
<dbReference type="PANTHER" id="PTHR15822:SF4">
    <property type="entry name" value="TYROSYL-DNA PHOSPHODIESTERASE 2"/>
    <property type="match status" value="1"/>
</dbReference>
<dbReference type="SUPFAM" id="SSF56219">
    <property type="entry name" value="DNase I-like"/>
    <property type="match status" value="1"/>
</dbReference>
<proteinExistence type="predicted"/>
<name>A0ABV7Y6Y4_9ACTN</name>
<comment type="cofactor">
    <cofactor evidence="2">
        <name>Mg(2+)</name>
        <dbReference type="ChEBI" id="CHEBI:18420"/>
    </cofactor>
</comment>
<protein>
    <submittedName>
        <fullName evidence="10">Endonuclease/exonuclease/phosphatase family protein</fullName>
    </submittedName>
</protein>
<organism evidence="10 11">
    <name type="scientific">Tenggerimyces flavus</name>
    <dbReference type="NCBI Taxonomy" id="1708749"/>
    <lineage>
        <taxon>Bacteria</taxon>
        <taxon>Bacillati</taxon>
        <taxon>Actinomycetota</taxon>
        <taxon>Actinomycetes</taxon>
        <taxon>Propionibacteriales</taxon>
        <taxon>Nocardioidaceae</taxon>
        <taxon>Tenggerimyces</taxon>
    </lineage>
</organism>
<evidence type="ECO:0000256" key="5">
    <source>
        <dbReference type="ARBA" id="ARBA00022763"/>
    </source>
</evidence>
<evidence type="ECO:0000256" key="8">
    <source>
        <dbReference type="ARBA" id="ARBA00023204"/>
    </source>
</evidence>
<evidence type="ECO:0000256" key="6">
    <source>
        <dbReference type="ARBA" id="ARBA00022801"/>
    </source>
</evidence>